<evidence type="ECO:0000313" key="1">
    <source>
        <dbReference type="EMBL" id="GJE04525.1"/>
    </source>
</evidence>
<reference evidence="1" key="1">
    <citation type="journal article" date="2021" name="Front. Microbiol.">
        <title>Comprehensive Comparative Genomics and Phenotyping of Methylobacterium Species.</title>
        <authorList>
            <person name="Alessa O."/>
            <person name="Ogura Y."/>
            <person name="Fujitani Y."/>
            <person name="Takami H."/>
            <person name="Hayashi T."/>
            <person name="Sahin N."/>
            <person name="Tani A."/>
        </authorList>
    </citation>
    <scope>NUCLEOTIDE SEQUENCE</scope>
    <source>
        <strain evidence="1">DSM 17168</strain>
    </source>
</reference>
<keyword evidence="2" id="KW-1185">Reference proteome</keyword>
<sequence>MATVGTHLSSALYMSEAFATAGAQHEQDLGIRLGTLCAYDVDADGIADLNDLVTVRAIGVEPADLECPWKQIALVDKK</sequence>
<gene>
    <name evidence="1" type="ORF">GMJLKIPL_6489</name>
</gene>
<dbReference type="RefSeq" id="WP_238241898.1">
    <property type="nucleotide sequence ID" value="NZ_BPQQ01000128.1"/>
</dbReference>
<evidence type="ECO:0000313" key="2">
    <source>
        <dbReference type="Proteomes" id="UP001055153"/>
    </source>
</evidence>
<dbReference type="Proteomes" id="UP001055153">
    <property type="component" value="Unassembled WGS sequence"/>
</dbReference>
<dbReference type="EMBL" id="BPQQ01000128">
    <property type="protein sequence ID" value="GJE04525.1"/>
    <property type="molecule type" value="Genomic_DNA"/>
</dbReference>
<reference evidence="1" key="2">
    <citation type="submission" date="2021-08" db="EMBL/GenBank/DDBJ databases">
        <authorList>
            <person name="Tani A."/>
            <person name="Ola A."/>
            <person name="Ogura Y."/>
            <person name="Katsura K."/>
            <person name="Hayashi T."/>
        </authorList>
    </citation>
    <scope>NUCLEOTIDE SEQUENCE</scope>
    <source>
        <strain evidence="1">DSM 17168</strain>
    </source>
</reference>
<proteinExistence type="predicted"/>
<name>A0ABQ4SPU8_9HYPH</name>
<comment type="caution">
    <text evidence="1">The sequence shown here is derived from an EMBL/GenBank/DDBJ whole genome shotgun (WGS) entry which is preliminary data.</text>
</comment>
<organism evidence="1 2">
    <name type="scientific">Methylobacterium isbiliense</name>
    <dbReference type="NCBI Taxonomy" id="315478"/>
    <lineage>
        <taxon>Bacteria</taxon>
        <taxon>Pseudomonadati</taxon>
        <taxon>Pseudomonadota</taxon>
        <taxon>Alphaproteobacteria</taxon>
        <taxon>Hyphomicrobiales</taxon>
        <taxon>Methylobacteriaceae</taxon>
        <taxon>Methylobacterium</taxon>
    </lineage>
</organism>
<accession>A0ABQ4SPU8</accession>
<protein>
    <submittedName>
        <fullName evidence="1">Uncharacterized protein</fullName>
    </submittedName>
</protein>